<evidence type="ECO:0000313" key="2">
    <source>
        <dbReference type="Proteomes" id="UP001054945"/>
    </source>
</evidence>
<organism evidence="1 2">
    <name type="scientific">Caerostris extrusa</name>
    <name type="common">Bark spider</name>
    <name type="synonym">Caerostris bankana</name>
    <dbReference type="NCBI Taxonomy" id="172846"/>
    <lineage>
        <taxon>Eukaryota</taxon>
        <taxon>Metazoa</taxon>
        <taxon>Ecdysozoa</taxon>
        <taxon>Arthropoda</taxon>
        <taxon>Chelicerata</taxon>
        <taxon>Arachnida</taxon>
        <taxon>Araneae</taxon>
        <taxon>Araneomorphae</taxon>
        <taxon>Entelegynae</taxon>
        <taxon>Araneoidea</taxon>
        <taxon>Araneidae</taxon>
        <taxon>Caerostris</taxon>
    </lineage>
</organism>
<name>A0AAV4SU04_CAEEX</name>
<dbReference type="AlphaFoldDB" id="A0AAV4SU04"/>
<accession>A0AAV4SU04</accession>
<evidence type="ECO:0000313" key="1">
    <source>
        <dbReference type="EMBL" id="GIY35945.1"/>
    </source>
</evidence>
<dbReference type="EMBL" id="BPLR01009980">
    <property type="protein sequence ID" value="GIY35945.1"/>
    <property type="molecule type" value="Genomic_DNA"/>
</dbReference>
<reference evidence="1 2" key="1">
    <citation type="submission" date="2021-06" db="EMBL/GenBank/DDBJ databases">
        <title>Caerostris extrusa draft genome.</title>
        <authorList>
            <person name="Kono N."/>
            <person name="Arakawa K."/>
        </authorList>
    </citation>
    <scope>NUCLEOTIDE SEQUENCE [LARGE SCALE GENOMIC DNA]</scope>
</reference>
<dbReference type="Proteomes" id="UP001054945">
    <property type="component" value="Unassembled WGS sequence"/>
</dbReference>
<keyword evidence="2" id="KW-1185">Reference proteome</keyword>
<sequence>MQLRTSLLMLFYYDSHHFIAVDRRSCKRLISINTCGLNSNPNSIHTWKEFNRYRRSQNLADQFVTTDVIPDLRYFLNPLNKTEASSMAPGHDTGGLNSNPNSIHTWKEFNHCRHSLNLADQFLATDVIPDPHCFLNPLNKTEASSIAPGHDTGGERHTFRRVIKMGKAACIPHPVFAINIPQHTGRRDRTAYCSCVHVLGLI</sequence>
<comment type="caution">
    <text evidence="1">The sequence shown here is derived from an EMBL/GenBank/DDBJ whole genome shotgun (WGS) entry which is preliminary data.</text>
</comment>
<gene>
    <name evidence="1" type="ORF">CEXT_383551</name>
</gene>
<protein>
    <submittedName>
        <fullName evidence="1">Uncharacterized protein</fullName>
    </submittedName>
</protein>
<proteinExistence type="predicted"/>